<evidence type="ECO:0000259" key="3">
    <source>
        <dbReference type="Pfam" id="PF12849"/>
    </source>
</evidence>
<gene>
    <name evidence="4" type="ORF">IPN91_10005</name>
</gene>
<evidence type="ECO:0000313" key="5">
    <source>
        <dbReference type="Proteomes" id="UP000709959"/>
    </source>
</evidence>
<name>A0A936K6J9_9BACT</name>
<dbReference type="Proteomes" id="UP000709959">
    <property type="component" value="Unassembled WGS sequence"/>
</dbReference>
<keyword evidence="1 2" id="KW-0732">Signal</keyword>
<dbReference type="Pfam" id="PF12849">
    <property type="entry name" value="PBP_like_2"/>
    <property type="match status" value="1"/>
</dbReference>
<evidence type="ECO:0000256" key="2">
    <source>
        <dbReference type="SAM" id="SignalP"/>
    </source>
</evidence>
<feature type="chain" id="PRO_5036814771" evidence="2">
    <location>
        <begin position="29"/>
        <end position="332"/>
    </location>
</feature>
<proteinExistence type="predicted"/>
<reference evidence="4 5" key="1">
    <citation type="submission" date="2020-10" db="EMBL/GenBank/DDBJ databases">
        <title>Connecting structure to function with the recovery of over 1000 high-quality activated sludge metagenome-assembled genomes encoding full-length rRNA genes using long-read sequencing.</title>
        <authorList>
            <person name="Singleton C.M."/>
            <person name="Petriglieri F."/>
            <person name="Kristensen J.M."/>
            <person name="Kirkegaard R.H."/>
            <person name="Michaelsen T.Y."/>
            <person name="Andersen M.H."/>
            <person name="Karst S.M."/>
            <person name="Dueholm M.S."/>
            <person name="Nielsen P.H."/>
            <person name="Albertsen M."/>
        </authorList>
    </citation>
    <scope>NUCLEOTIDE SEQUENCE [LARGE SCALE GENOMIC DNA]</scope>
    <source>
        <strain evidence="4">OdNE_18-Q3-R46-58_MAXAC.008</strain>
    </source>
</reference>
<dbReference type="EMBL" id="JADKCH010000010">
    <property type="protein sequence ID" value="MBK8572959.1"/>
    <property type="molecule type" value="Genomic_DNA"/>
</dbReference>
<comment type="caution">
    <text evidence="4">The sequence shown here is derived from an EMBL/GenBank/DDBJ whole genome shotgun (WGS) entry which is preliminary data.</text>
</comment>
<sequence length="332" mass="36099">MRTQHARLVSTLILAAGFCGLGALQAQTAQPRAKVPTAIPGYQPQVQVKGPIDLIGTDALSDLGEEWSAAFRKIHPEANLIFRPKLTKEAVKGFVDGTSLLILTAREFSSEESKAFQAKFGYMPMRIPVCLDANIVFVNKNNPITSISMEQLDAIYSKSRLGGAKSPAATWGDLGLKGEWSKLPVQAYTRAAGTATRANIGEKVLLNGEFRQGILDRDDASALAEAVMTDQAGIAIGTMSSWYFANKVLPVTPYHGEDARFPNQENITTSRYPMPRLYYAYLNRTPGAPLPAPVNELIHFILTREGQNAVADSGLLPGPPEFITIALKRLSR</sequence>
<dbReference type="PANTHER" id="PTHR30570:SF6">
    <property type="entry name" value="PHOSPHATE-BINDING PROTEIN PSTS"/>
    <property type="match status" value="1"/>
</dbReference>
<dbReference type="AlphaFoldDB" id="A0A936K6J9"/>
<dbReference type="InterPro" id="IPR050811">
    <property type="entry name" value="Phosphate_ABC_transporter"/>
</dbReference>
<evidence type="ECO:0000256" key="1">
    <source>
        <dbReference type="ARBA" id="ARBA00022729"/>
    </source>
</evidence>
<feature type="domain" description="PBP" evidence="3">
    <location>
        <begin position="56"/>
        <end position="302"/>
    </location>
</feature>
<accession>A0A936K6J9</accession>
<dbReference type="Gene3D" id="3.40.190.10">
    <property type="entry name" value="Periplasmic binding protein-like II"/>
    <property type="match status" value="2"/>
</dbReference>
<feature type="signal peptide" evidence="2">
    <location>
        <begin position="1"/>
        <end position="28"/>
    </location>
</feature>
<organism evidence="4 5">
    <name type="scientific">Candidatus Geothrix odensensis</name>
    <dbReference type="NCBI Taxonomy" id="2954440"/>
    <lineage>
        <taxon>Bacteria</taxon>
        <taxon>Pseudomonadati</taxon>
        <taxon>Acidobacteriota</taxon>
        <taxon>Holophagae</taxon>
        <taxon>Holophagales</taxon>
        <taxon>Holophagaceae</taxon>
        <taxon>Geothrix</taxon>
    </lineage>
</organism>
<dbReference type="InterPro" id="IPR024370">
    <property type="entry name" value="PBP_domain"/>
</dbReference>
<dbReference type="SUPFAM" id="SSF53850">
    <property type="entry name" value="Periplasmic binding protein-like II"/>
    <property type="match status" value="1"/>
</dbReference>
<dbReference type="PANTHER" id="PTHR30570">
    <property type="entry name" value="PERIPLASMIC PHOSPHATE BINDING COMPONENT OF PHOSPHATE ABC TRANSPORTER"/>
    <property type="match status" value="1"/>
</dbReference>
<evidence type="ECO:0000313" key="4">
    <source>
        <dbReference type="EMBL" id="MBK8572959.1"/>
    </source>
</evidence>
<protein>
    <submittedName>
        <fullName evidence="4">Substrate-binding domain-containing protein</fullName>
    </submittedName>
</protein>